<dbReference type="Proteomes" id="UP000243374">
    <property type="component" value="Unassembled WGS sequence"/>
</dbReference>
<keyword evidence="1" id="KW-1133">Transmembrane helix</keyword>
<feature type="transmembrane region" description="Helical" evidence="1">
    <location>
        <begin position="69"/>
        <end position="88"/>
    </location>
</feature>
<keyword evidence="1" id="KW-0472">Membrane</keyword>
<organism evidence="2 3">
    <name type="scientific">Succinivibrio dextrinosolvens</name>
    <dbReference type="NCBI Taxonomy" id="83771"/>
    <lineage>
        <taxon>Bacteria</taxon>
        <taxon>Pseudomonadati</taxon>
        <taxon>Pseudomonadota</taxon>
        <taxon>Gammaproteobacteria</taxon>
        <taxon>Aeromonadales</taxon>
        <taxon>Succinivibrionaceae</taxon>
        <taxon>Succinivibrio</taxon>
    </lineage>
</organism>
<name>A0A662ZBQ8_9GAMM</name>
<feature type="transmembrane region" description="Helical" evidence="1">
    <location>
        <begin position="100"/>
        <end position="116"/>
    </location>
</feature>
<keyword evidence="3" id="KW-1185">Reference proteome</keyword>
<evidence type="ECO:0000313" key="2">
    <source>
        <dbReference type="EMBL" id="SFK22360.1"/>
    </source>
</evidence>
<gene>
    <name evidence="2" type="ORF">SAMN04487865_10405</name>
</gene>
<dbReference type="RefSeq" id="WP_074841069.1">
    <property type="nucleotide sequence ID" value="NZ_CP047056.1"/>
</dbReference>
<feature type="transmembrane region" description="Helical" evidence="1">
    <location>
        <begin position="39"/>
        <end position="57"/>
    </location>
</feature>
<proteinExistence type="predicted"/>
<dbReference type="AlphaFoldDB" id="A0A662ZBQ8"/>
<reference evidence="2 3" key="1">
    <citation type="submission" date="2016-10" db="EMBL/GenBank/DDBJ databases">
        <authorList>
            <person name="Varghese N."/>
            <person name="Submissions S."/>
        </authorList>
    </citation>
    <scope>NUCLEOTIDE SEQUENCE [LARGE SCALE GENOMIC DNA]</scope>
    <source>
        <strain evidence="2 3">22B</strain>
    </source>
</reference>
<dbReference type="EMBL" id="FOSF01000040">
    <property type="protein sequence ID" value="SFK22360.1"/>
    <property type="molecule type" value="Genomic_DNA"/>
</dbReference>
<evidence type="ECO:0008006" key="4">
    <source>
        <dbReference type="Google" id="ProtNLM"/>
    </source>
</evidence>
<protein>
    <recommendedName>
        <fullName evidence="4">GtrA-like protein</fullName>
    </recommendedName>
</protein>
<evidence type="ECO:0000256" key="1">
    <source>
        <dbReference type="SAM" id="Phobius"/>
    </source>
</evidence>
<sequence length="127" mass="14276">MQKNRYVEFMLADLIGIGCNFLSRFLFQEAFSFELSVLLSYFVGAVTAYSMLGSAMLKRKKSVFKFISFNIAGVLQTFIVSLWIFAVLENEVSEDIACTTAHSVALGCLLITDYLFNNRMSPAKRNA</sequence>
<dbReference type="OrthoDB" id="7060875at2"/>
<feature type="transmembrane region" description="Helical" evidence="1">
    <location>
        <begin position="7"/>
        <end position="27"/>
    </location>
</feature>
<evidence type="ECO:0000313" key="3">
    <source>
        <dbReference type="Proteomes" id="UP000243374"/>
    </source>
</evidence>
<keyword evidence="1" id="KW-0812">Transmembrane</keyword>
<accession>A0A662ZBQ8</accession>